<dbReference type="CDD" id="cd03215">
    <property type="entry name" value="ABC_Carb_Monos_II"/>
    <property type="match status" value="1"/>
</dbReference>
<evidence type="ECO:0000256" key="3">
    <source>
        <dbReference type="ARBA" id="ARBA00022475"/>
    </source>
</evidence>
<evidence type="ECO:0000256" key="1">
    <source>
        <dbReference type="ARBA" id="ARBA00004202"/>
    </source>
</evidence>
<dbReference type="GO" id="GO:0005886">
    <property type="term" value="C:plasma membrane"/>
    <property type="evidence" value="ECO:0007669"/>
    <property type="project" value="UniProtKB-SubCell"/>
</dbReference>
<sequence>MNLEMRGVHKSFGTIPVLKNMNLEVREGEIHALVGENGAGKSTLMRILGGVISKDAGEILVDGRPIEISKVRDAERAGISIIHQELSVLPNMTVAENIFLGMEPRTRLGLVDSKAMRRAAAETLGRLGLGLEPRVRAGDLGVGQLQLVEIAKALIRKTRLIVMDEPTSALSERETKRLFEVMRALKAEGVSFVYISHRLEELFAICDRLTVLRDGEYVGSAPIRELSLERVVAMMVGREIGDRFPVKTNRPGGVVLEVRDLGRGRDFKGISFSLHRGEILGVAGLMGAGRTELVRALFGAEPAERGNILLDGQEVRIRSPQEAMALGLALVTEERKVDGLFLPFGVDFNIGSASFPSLATLGVLSPGKLEAFAGKAAEALRVKTPSLASPAASLSGGNQQKVVLARWLAREPRVLVLDEPTRGVDVGAKREIYEIIDRLAARGVAVLMVSSELPEIIGMSDRVLVMRNGKNAGLLESGFTQEQIMSLATGV</sequence>
<evidence type="ECO:0000256" key="2">
    <source>
        <dbReference type="ARBA" id="ARBA00022448"/>
    </source>
</evidence>
<protein>
    <submittedName>
        <fullName evidence="11">Galactose/methyl galactoside import ATP-binding protein MglA</fullName>
        <ecNumber evidence="11">3.6.3.17</ecNumber>
    </submittedName>
</protein>
<keyword evidence="9" id="KW-0472">Membrane</keyword>
<dbReference type="InterPro" id="IPR017871">
    <property type="entry name" value="ABC_transporter-like_CS"/>
</dbReference>
<comment type="subcellular location">
    <subcellularLocation>
        <location evidence="1">Cell membrane</location>
        <topology evidence="1">Peripheral membrane protein</topology>
    </subcellularLocation>
</comment>
<keyword evidence="3" id="KW-1003">Cell membrane</keyword>
<evidence type="ECO:0000313" key="11">
    <source>
        <dbReference type="EMBL" id="MPL67669.1"/>
    </source>
</evidence>
<evidence type="ECO:0000256" key="7">
    <source>
        <dbReference type="ARBA" id="ARBA00022840"/>
    </source>
</evidence>
<keyword evidence="5" id="KW-0677">Repeat</keyword>
<dbReference type="EMBL" id="VSSQ01000038">
    <property type="protein sequence ID" value="MPL67669.1"/>
    <property type="molecule type" value="Genomic_DNA"/>
</dbReference>
<comment type="caution">
    <text evidence="11">The sequence shown here is derived from an EMBL/GenBank/DDBJ whole genome shotgun (WGS) entry which is preliminary data.</text>
</comment>
<feature type="domain" description="ABC transporter" evidence="10">
    <location>
        <begin position="249"/>
        <end position="491"/>
    </location>
</feature>
<dbReference type="InterPro" id="IPR003439">
    <property type="entry name" value="ABC_transporter-like_ATP-bd"/>
</dbReference>
<keyword evidence="11" id="KW-0378">Hydrolase</keyword>
<organism evidence="11">
    <name type="scientific">bioreactor metagenome</name>
    <dbReference type="NCBI Taxonomy" id="1076179"/>
    <lineage>
        <taxon>unclassified sequences</taxon>
        <taxon>metagenomes</taxon>
        <taxon>ecological metagenomes</taxon>
    </lineage>
</organism>
<dbReference type="GO" id="GO:0016887">
    <property type="term" value="F:ATP hydrolysis activity"/>
    <property type="evidence" value="ECO:0007669"/>
    <property type="project" value="InterPro"/>
</dbReference>
<dbReference type="PROSITE" id="PS00211">
    <property type="entry name" value="ABC_TRANSPORTER_1"/>
    <property type="match status" value="1"/>
</dbReference>
<evidence type="ECO:0000256" key="9">
    <source>
        <dbReference type="ARBA" id="ARBA00023136"/>
    </source>
</evidence>
<dbReference type="FunFam" id="3.40.50.300:FF:000127">
    <property type="entry name" value="Ribose import ATP-binding protein RbsA"/>
    <property type="match status" value="1"/>
</dbReference>
<dbReference type="InterPro" id="IPR050107">
    <property type="entry name" value="ABC_carbohydrate_import_ATPase"/>
</dbReference>
<keyword evidence="7 11" id="KW-0067">ATP-binding</keyword>
<evidence type="ECO:0000256" key="6">
    <source>
        <dbReference type="ARBA" id="ARBA00022741"/>
    </source>
</evidence>
<dbReference type="CDD" id="cd03216">
    <property type="entry name" value="ABC_Carb_Monos_I"/>
    <property type="match status" value="1"/>
</dbReference>
<accession>A0A644TLX5</accession>
<name>A0A644TLX5_9ZZZZ</name>
<dbReference type="AlphaFoldDB" id="A0A644TLX5"/>
<gene>
    <name evidence="11" type="primary">mglA_7</name>
    <name evidence="11" type="ORF">SDC9_13367</name>
</gene>
<dbReference type="Gene3D" id="3.40.50.300">
    <property type="entry name" value="P-loop containing nucleotide triphosphate hydrolases"/>
    <property type="match status" value="2"/>
</dbReference>
<evidence type="ECO:0000256" key="5">
    <source>
        <dbReference type="ARBA" id="ARBA00022737"/>
    </source>
</evidence>
<dbReference type="PROSITE" id="PS50893">
    <property type="entry name" value="ABC_TRANSPORTER_2"/>
    <property type="match status" value="2"/>
</dbReference>
<dbReference type="PANTHER" id="PTHR43790">
    <property type="entry name" value="CARBOHYDRATE TRANSPORT ATP-BINDING PROTEIN MG119-RELATED"/>
    <property type="match status" value="1"/>
</dbReference>
<reference evidence="11" key="1">
    <citation type="submission" date="2019-08" db="EMBL/GenBank/DDBJ databases">
        <authorList>
            <person name="Kucharzyk K."/>
            <person name="Murdoch R.W."/>
            <person name="Higgins S."/>
            <person name="Loffler F."/>
        </authorList>
    </citation>
    <scope>NUCLEOTIDE SEQUENCE</scope>
</reference>
<proteinExistence type="predicted"/>
<dbReference type="InterPro" id="IPR003593">
    <property type="entry name" value="AAA+_ATPase"/>
</dbReference>
<keyword evidence="6" id="KW-0547">Nucleotide-binding</keyword>
<dbReference type="InterPro" id="IPR027417">
    <property type="entry name" value="P-loop_NTPase"/>
</dbReference>
<keyword evidence="4" id="KW-0762">Sugar transport</keyword>
<keyword evidence="8" id="KW-1278">Translocase</keyword>
<keyword evidence="2" id="KW-0813">Transport</keyword>
<evidence type="ECO:0000259" key="10">
    <source>
        <dbReference type="PROSITE" id="PS50893"/>
    </source>
</evidence>
<dbReference type="GO" id="GO:0005524">
    <property type="term" value="F:ATP binding"/>
    <property type="evidence" value="ECO:0007669"/>
    <property type="project" value="UniProtKB-KW"/>
</dbReference>
<evidence type="ECO:0000256" key="4">
    <source>
        <dbReference type="ARBA" id="ARBA00022597"/>
    </source>
</evidence>
<dbReference type="EC" id="3.6.3.17" evidence="11"/>
<dbReference type="SUPFAM" id="SSF52540">
    <property type="entry name" value="P-loop containing nucleoside triphosphate hydrolases"/>
    <property type="match status" value="2"/>
</dbReference>
<dbReference type="PANTHER" id="PTHR43790:SF3">
    <property type="entry name" value="D-ALLOSE IMPORT ATP-BINDING PROTEIN ALSA-RELATED"/>
    <property type="match status" value="1"/>
</dbReference>
<dbReference type="SMART" id="SM00382">
    <property type="entry name" value="AAA"/>
    <property type="match status" value="2"/>
</dbReference>
<dbReference type="Pfam" id="PF00005">
    <property type="entry name" value="ABC_tran"/>
    <property type="match status" value="2"/>
</dbReference>
<feature type="domain" description="ABC transporter" evidence="10">
    <location>
        <begin position="3"/>
        <end position="239"/>
    </location>
</feature>
<evidence type="ECO:0000256" key="8">
    <source>
        <dbReference type="ARBA" id="ARBA00022967"/>
    </source>
</evidence>